<accession>W6MY01</accession>
<feature type="transmembrane region" description="Helical" evidence="7">
    <location>
        <begin position="228"/>
        <end position="248"/>
    </location>
</feature>
<dbReference type="PANTHER" id="PTHR43791:SF31">
    <property type="entry name" value="VITAMIN H TRANSPORTER"/>
    <property type="match status" value="1"/>
</dbReference>
<dbReference type="Proteomes" id="UP000019384">
    <property type="component" value="Unassembled WGS sequence"/>
</dbReference>
<evidence type="ECO:0000313" key="8">
    <source>
        <dbReference type="EMBL" id="CDK29775.1"/>
    </source>
</evidence>
<feature type="transmembrane region" description="Helical" evidence="7">
    <location>
        <begin position="137"/>
        <end position="158"/>
    </location>
</feature>
<dbReference type="GO" id="GO:0016020">
    <property type="term" value="C:membrane"/>
    <property type="evidence" value="ECO:0007669"/>
    <property type="project" value="UniProtKB-SubCell"/>
</dbReference>
<dbReference type="STRING" id="1382522.W6MY01"/>
<protein>
    <recommendedName>
        <fullName evidence="10">Major facilitator superfamily (MFS) profile domain-containing protein</fullName>
    </recommendedName>
</protein>
<feature type="transmembrane region" description="Helical" evidence="7">
    <location>
        <begin position="491"/>
        <end position="516"/>
    </location>
</feature>
<evidence type="ECO:0000313" key="9">
    <source>
        <dbReference type="Proteomes" id="UP000019384"/>
    </source>
</evidence>
<dbReference type="InterPro" id="IPR011701">
    <property type="entry name" value="MFS"/>
</dbReference>
<evidence type="ECO:0000256" key="1">
    <source>
        <dbReference type="ARBA" id="ARBA00004141"/>
    </source>
</evidence>
<dbReference type="FunFam" id="1.20.1250.20:FF:000065">
    <property type="entry name" value="Putative MFS pantothenate transporter"/>
    <property type="match status" value="1"/>
</dbReference>
<feature type="transmembrane region" description="Helical" evidence="7">
    <location>
        <begin position="194"/>
        <end position="213"/>
    </location>
</feature>
<dbReference type="InterPro" id="IPR036259">
    <property type="entry name" value="MFS_trans_sf"/>
</dbReference>
<dbReference type="AlphaFoldDB" id="W6MY01"/>
<sequence length="566" mass="65479">MPKLWFPKWQPKCPKWLPHYRPIDEDELVYEDVSVETKGDEPVEIREFRDEANKKWYDYFDEYEYRETKEESKSHKSWYWFEPGTSAAEKKLICKLDILIAFYSFMGYWVKYIDSSNLNNAYVSGMKEDLGMKGNDLINTQVLFSVGLIIFEIPWVYFLPRVPTNYAVFGCETIWALFTLIIYKAKTPAALKGFRFVVGGMEAVFFPSVHHLLSNWYTPTEINRRGGFFYMGQFLGVLTSGLLQSAAYRNLNLVNGLAGWRWMFIIDGCLSFGVAILALFMIPGTPTKCYSLFLTDDEVRLARKRMARNHSNMAIPTVKSFFNWGIWKRVLTSWQVWVFSVANMLLCSDNNTSSGSFSLWLKSLDRYSVGKLNNLTTIPPALGIVYLFISCFGADFTRKRFLMMIFQNTMNFIANVVLAKWDVSESAKLFGFYMSYWSWTPSSIFNPLLHDMLRHDVTQRNIEWMVVYIMGTQSATWISKLIWPTVDSPRYPAGFSTCAGFSMALSFVLALAYVLYKRDERRGALEYGIYVYNSAKGETIPPEYEHSATVSVTEEKHLIESDSDKK</sequence>
<dbReference type="RefSeq" id="XP_022461758.1">
    <property type="nucleotide sequence ID" value="XM_022602274.1"/>
</dbReference>
<keyword evidence="4 7" id="KW-1133">Transmembrane helix</keyword>
<reference evidence="8" key="1">
    <citation type="submission" date="2013-12" db="EMBL/GenBank/DDBJ databases">
        <authorList>
            <person name="Genoscope - CEA"/>
        </authorList>
    </citation>
    <scope>NUCLEOTIDE SEQUENCE</scope>
    <source>
        <strain evidence="8">CBS 1993</strain>
    </source>
</reference>
<evidence type="ECO:0000256" key="3">
    <source>
        <dbReference type="ARBA" id="ARBA00022692"/>
    </source>
</evidence>
<dbReference type="EMBL" id="HG793131">
    <property type="protein sequence ID" value="CDK29775.1"/>
    <property type="molecule type" value="Genomic_DNA"/>
</dbReference>
<feature type="transmembrane region" description="Helical" evidence="7">
    <location>
        <begin position="377"/>
        <end position="394"/>
    </location>
</feature>
<name>W6MY01_9ASCO</name>
<dbReference type="GeneID" id="34523146"/>
<dbReference type="PANTHER" id="PTHR43791">
    <property type="entry name" value="PERMEASE-RELATED"/>
    <property type="match status" value="1"/>
</dbReference>
<organism evidence="8 9">
    <name type="scientific">Kuraishia capsulata CBS 1993</name>
    <dbReference type="NCBI Taxonomy" id="1382522"/>
    <lineage>
        <taxon>Eukaryota</taxon>
        <taxon>Fungi</taxon>
        <taxon>Dikarya</taxon>
        <taxon>Ascomycota</taxon>
        <taxon>Saccharomycotina</taxon>
        <taxon>Pichiomycetes</taxon>
        <taxon>Pichiales</taxon>
        <taxon>Pichiaceae</taxon>
        <taxon>Kuraishia</taxon>
    </lineage>
</organism>
<dbReference type="Gene3D" id="1.20.1250.20">
    <property type="entry name" value="MFS general substrate transporter like domains"/>
    <property type="match status" value="1"/>
</dbReference>
<evidence type="ECO:0000256" key="2">
    <source>
        <dbReference type="ARBA" id="ARBA00022448"/>
    </source>
</evidence>
<reference evidence="8" key="2">
    <citation type="submission" date="2014-02" db="EMBL/GenBank/DDBJ databases">
        <title>Complete DNA sequence of /Kuraishia capsulata/ illustrates novel genomic features among budding yeasts (/Saccharomycotina/).</title>
        <authorList>
            <person name="Morales L."/>
            <person name="Noel B."/>
            <person name="Porcel B."/>
            <person name="Marcet-Houben M."/>
            <person name="Hullo M-F."/>
            <person name="Sacerdot C."/>
            <person name="Tekaia F."/>
            <person name="Leh-Louis V."/>
            <person name="Despons L."/>
            <person name="Khanna V."/>
            <person name="Aury J-M."/>
            <person name="Barbe V."/>
            <person name="Couloux A."/>
            <person name="Labadie K."/>
            <person name="Pelletier E."/>
            <person name="Souciet J-L."/>
            <person name="Boekhout T."/>
            <person name="Gabaldon T."/>
            <person name="Wincker P."/>
            <person name="Dujon B."/>
        </authorList>
    </citation>
    <scope>NUCLEOTIDE SEQUENCE</scope>
    <source>
        <strain evidence="8">CBS 1993</strain>
    </source>
</reference>
<evidence type="ECO:0000256" key="4">
    <source>
        <dbReference type="ARBA" id="ARBA00022989"/>
    </source>
</evidence>
<gene>
    <name evidence="8" type="ORF">KUCA_T00005768001</name>
</gene>
<dbReference type="HOGENOM" id="CLU_001265_4_2_1"/>
<evidence type="ECO:0000256" key="7">
    <source>
        <dbReference type="SAM" id="Phobius"/>
    </source>
</evidence>
<dbReference type="Pfam" id="PF07690">
    <property type="entry name" value="MFS_1"/>
    <property type="match status" value="1"/>
</dbReference>
<feature type="transmembrane region" description="Helical" evidence="7">
    <location>
        <begin position="164"/>
        <end position="182"/>
    </location>
</feature>
<evidence type="ECO:0008006" key="10">
    <source>
        <dbReference type="Google" id="ProtNLM"/>
    </source>
</evidence>
<evidence type="ECO:0000256" key="5">
    <source>
        <dbReference type="ARBA" id="ARBA00023136"/>
    </source>
</evidence>
<comment type="subcellular location">
    <subcellularLocation>
        <location evidence="1">Membrane</location>
        <topology evidence="1">Multi-pass membrane protein</topology>
    </subcellularLocation>
</comment>
<dbReference type="GO" id="GO:0022857">
    <property type="term" value="F:transmembrane transporter activity"/>
    <property type="evidence" value="ECO:0007669"/>
    <property type="project" value="InterPro"/>
</dbReference>
<dbReference type="OrthoDB" id="3639251at2759"/>
<evidence type="ECO:0000256" key="6">
    <source>
        <dbReference type="ARBA" id="ARBA00037968"/>
    </source>
</evidence>
<keyword evidence="3 7" id="KW-0812">Transmembrane</keyword>
<keyword evidence="9" id="KW-1185">Reference proteome</keyword>
<proteinExistence type="inferred from homology"/>
<comment type="similarity">
    <text evidence="6">Belongs to the major facilitator superfamily. Allantoate permease family.</text>
</comment>
<dbReference type="SUPFAM" id="SSF103473">
    <property type="entry name" value="MFS general substrate transporter"/>
    <property type="match status" value="1"/>
</dbReference>
<keyword evidence="5 7" id="KW-0472">Membrane</keyword>
<keyword evidence="2" id="KW-0813">Transport</keyword>
<feature type="transmembrane region" description="Helical" evidence="7">
    <location>
        <begin position="260"/>
        <end position="282"/>
    </location>
</feature>